<dbReference type="AlphaFoldDB" id="A0A2P8A4I0"/>
<keyword evidence="3" id="KW-1185">Reference proteome</keyword>
<evidence type="ECO:0008006" key="4">
    <source>
        <dbReference type="Google" id="ProtNLM"/>
    </source>
</evidence>
<dbReference type="SUPFAM" id="SSF56300">
    <property type="entry name" value="Metallo-dependent phosphatases"/>
    <property type="match status" value="1"/>
</dbReference>
<dbReference type="OrthoDB" id="630188at2759"/>
<dbReference type="PANTHER" id="PTHR12905:SF0">
    <property type="entry name" value="CALCINEURIN-LIKE PHOSPHOESTERASE DOMAIN-CONTAINING PROTEIN"/>
    <property type="match status" value="1"/>
</dbReference>
<dbReference type="InterPro" id="IPR029052">
    <property type="entry name" value="Metallo-depent_PP-like"/>
</dbReference>
<sequence length="327" mass="36396">MPMFKKKIAEVHPPLEPELVAKEYGDWGEARRLMDDAKEAGIVFLEEGTHEFTLLNGAKLTIYASPYTPSMNDWGFQYPPGTQHDWLVEDPDVVITRGPPHGILDKAPGSSRLGCPSLFRAIASARPKLHCFGHVHSGWGAKLVRWRDEPIEDVTHFTAIDNNHTTNIETLAGLTVGRFDDESSALAKQDRMALLEKAGYVTTSHCEGDALPIVPLENTLFVNAAVQGPDESWQMPWLVDLELPKALPGTRPVDLVQSRRPQDTRLQVTFSAECPAITEAHTASGEVDRGGQLKREREEEQGCQRRRRAQNEDVKMNASNRCLSSAR</sequence>
<protein>
    <recommendedName>
        <fullName evidence="4">Calcineurin-like phosphoesterase domain-containing protein</fullName>
    </recommendedName>
</protein>
<feature type="region of interest" description="Disordered" evidence="1">
    <location>
        <begin position="284"/>
        <end position="327"/>
    </location>
</feature>
<proteinExistence type="predicted"/>
<organism evidence="2 3">
    <name type="scientific">Elsinoe australis</name>
    <dbReference type="NCBI Taxonomy" id="40998"/>
    <lineage>
        <taxon>Eukaryota</taxon>
        <taxon>Fungi</taxon>
        <taxon>Dikarya</taxon>
        <taxon>Ascomycota</taxon>
        <taxon>Pezizomycotina</taxon>
        <taxon>Dothideomycetes</taxon>
        <taxon>Dothideomycetidae</taxon>
        <taxon>Myriangiales</taxon>
        <taxon>Elsinoaceae</taxon>
        <taxon>Elsinoe</taxon>
    </lineage>
</organism>
<evidence type="ECO:0000313" key="2">
    <source>
        <dbReference type="EMBL" id="PSK55377.1"/>
    </source>
</evidence>
<feature type="compositionally biased region" description="Basic and acidic residues" evidence="1">
    <location>
        <begin position="286"/>
        <end position="315"/>
    </location>
</feature>
<dbReference type="InterPro" id="IPR051693">
    <property type="entry name" value="UPF0046_metallophosphoest"/>
</dbReference>
<reference evidence="2 3" key="1">
    <citation type="submission" date="2017-05" db="EMBL/GenBank/DDBJ databases">
        <title>Draft genome sequence of Elsinoe australis.</title>
        <authorList>
            <person name="Cheng Q."/>
        </authorList>
    </citation>
    <scope>NUCLEOTIDE SEQUENCE [LARGE SCALE GENOMIC DNA]</scope>
    <source>
        <strain evidence="2 3">NL1</strain>
    </source>
</reference>
<accession>A0A2P8A4I0</accession>
<name>A0A2P8A4I0_9PEZI</name>
<dbReference type="Gene3D" id="3.60.21.10">
    <property type="match status" value="1"/>
</dbReference>
<dbReference type="Proteomes" id="UP000243723">
    <property type="component" value="Unassembled WGS sequence"/>
</dbReference>
<dbReference type="EMBL" id="NHZQ01000067">
    <property type="protein sequence ID" value="PSK55377.1"/>
    <property type="molecule type" value="Genomic_DNA"/>
</dbReference>
<dbReference type="PANTHER" id="PTHR12905">
    <property type="entry name" value="METALLOPHOSPHOESTERASE"/>
    <property type="match status" value="1"/>
</dbReference>
<gene>
    <name evidence="2" type="ORF">B9Z65_2766</name>
</gene>
<evidence type="ECO:0000256" key="1">
    <source>
        <dbReference type="SAM" id="MobiDB-lite"/>
    </source>
</evidence>
<feature type="compositionally biased region" description="Polar residues" evidence="1">
    <location>
        <begin position="317"/>
        <end position="327"/>
    </location>
</feature>
<evidence type="ECO:0000313" key="3">
    <source>
        <dbReference type="Proteomes" id="UP000243723"/>
    </source>
</evidence>
<comment type="caution">
    <text evidence="2">The sequence shown here is derived from an EMBL/GenBank/DDBJ whole genome shotgun (WGS) entry which is preliminary data.</text>
</comment>